<protein>
    <submittedName>
        <fullName evidence="3">Uncharacterized protein</fullName>
    </submittedName>
</protein>
<organism evidence="3 4">
    <name type="scientific">Longimycelium tulufanense</name>
    <dbReference type="NCBI Taxonomy" id="907463"/>
    <lineage>
        <taxon>Bacteria</taxon>
        <taxon>Bacillati</taxon>
        <taxon>Actinomycetota</taxon>
        <taxon>Actinomycetes</taxon>
        <taxon>Pseudonocardiales</taxon>
        <taxon>Pseudonocardiaceae</taxon>
        <taxon>Longimycelium</taxon>
    </lineage>
</organism>
<name>A0A8J3CG85_9PSEU</name>
<dbReference type="AlphaFoldDB" id="A0A8J3CG85"/>
<feature type="compositionally biased region" description="Low complexity" evidence="1">
    <location>
        <begin position="53"/>
        <end position="62"/>
    </location>
</feature>
<feature type="transmembrane region" description="Helical" evidence="2">
    <location>
        <begin position="84"/>
        <end position="106"/>
    </location>
</feature>
<feature type="region of interest" description="Disordered" evidence="1">
    <location>
        <begin position="1"/>
        <end position="76"/>
    </location>
</feature>
<reference evidence="3" key="2">
    <citation type="submission" date="2020-09" db="EMBL/GenBank/DDBJ databases">
        <authorList>
            <person name="Sun Q."/>
            <person name="Zhou Y."/>
        </authorList>
    </citation>
    <scope>NUCLEOTIDE SEQUENCE</scope>
    <source>
        <strain evidence="3">CGMCC 4.5737</strain>
    </source>
</reference>
<sequence>MSNPGGGDQWSPQQPNPQGFPPPGQPGYPPTTMPGQGWSGAPQPPQPQPGWGPDPAAGQQPPFGQPPYAYPAPPPAPRRKRTGLLVGALVAVVALAAGGVGGWYALRQAAASGEENPTAAATRLLTAVGNNDVVGLMDGLAPAEAALARESLGGTVDELKRLEILKPEADPANIGGLQVTVEGLRFDDAAAEVVNDHLTITKLVEGKITINSDLNQLPLTDRFLTLTKLDRTARTRESETVDIAEEVRKKGEPVRIATVRTDDGWYPSLFYTIADHALLDAGEKWPTQSIPANGADSPEAALRAMVEAAGKADVRRLIELLPPDEMAVLHDVGPLLVDKAAAGLPTGGGSMKVVELDVERKDVPGGVSLLPNKFVAEADGQRVSFVRDGECYDVTLGRQRDRVCAADVAKQMGKNSRKRPPKAVREMVDRIMTSLTDVGLVTVEIDGRWYVSPGRTMNEVWLSVLRGLQPKDIEELAKLSK</sequence>
<keyword evidence="2" id="KW-1133">Transmembrane helix</keyword>
<keyword evidence="2" id="KW-0812">Transmembrane</keyword>
<evidence type="ECO:0000256" key="2">
    <source>
        <dbReference type="SAM" id="Phobius"/>
    </source>
</evidence>
<dbReference type="SUPFAM" id="SSF81995">
    <property type="entry name" value="beta-sandwich domain of Sec23/24"/>
    <property type="match status" value="1"/>
</dbReference>
<reference evidence="3" key="1">
    <citation type="journal article" date="2014" name="Int. J. Syst. Evol. Microbiol.">
        <title>Complete genome sequence of Corynebacterium casei LMG S-19264T (=DSM 44701T), isolated from a smear-ripened cheese.</title>
        <authorList>
            <consortium name="US DOE Joint Genome Institute (JGI-PGF)"/>
            <person name="Walter F."/>
            <person name="Albersmeier A."/>
            <person name="Kalinowski J."/>
            <person name="Ruckert C."/>
        </authorList>
    </citation>
    <scope>NUCLEOTIDE SEQUENCE</scope>
    <source>
        <strain evidence="3">CGMCC 4.5737</strain>
    </source>
</reference>
<evidence type="ECO:0000313" key="4">
    <source>
        <dbReference type="Proteomes" id="UP000637578"/>
    </source>
</evidence>
<dbReference type="RefSeq" id="WP_189057942.1">
    <property type="nucleotide sequence ID" value="NZ_BMMK01000012.1"/>
</dbReference>
<keyword evidence="4" id="KW-1185">Reference proteome</keyword>
<accession>A0A8J3CG85</accession>
<feature type="compositionally biased region" description="Pro residues" evidence="1">
    <location>
        <begin position="42"/>
        <end position="52"/>
    </location>
</feature>
<evidence type="ECO:0000256" key="1">
    <source>
        <dbReference type="SAM" id="MobiDB-lite"/>
    </source>
</evidence>
<gene>
    <name evidence="3" type="ORF">GCM10012275_29190</name>
</gene>
<evidence type="ECO:0000313" key="3">
    <source>
        <dbReference type="EMBL" id="GGM56266.1"/>
    </source>
</evidence>
<feature type="compositionally biased region" description="Pro residues" evidence="1">
    <location>
        <begin position="14"/>
        <end position="32"/>
    </location>
</feature>
<dbReference type="EMBL" id="BMMK01000012">
    <property type="protein sequence ID" value="GGM56266.1"/>
    <property type="molecule type" value="Genomic_DNA"/>
</dbReference>
<proteinExistence type="predicted"/>
<keyword evidence="2" id="KW-0472">Membrane</keyword>
<feature type="compositionally biased region" description="Pro residues" evidence="1">
    <location>
        <begin position="63"/>
        <end position="76"/>
    </location>
</feature>
<dbReference type="Proteomes" id="UP000637578">
    <property type="component" value="Unassembled WGS sequence"/>
</dbReference>
<comment type="caution">
    <text evidence="3">The sequence shown here is derived from an EMBL/GenBank/DDBJ whole genome shotgun (WGS) entry which is preliminary data.</text>
</comment>